<dbReference type="EMBL" id="JYDQ01000029">
    <property type="protein sequence ID" value="KRY20014.1"/>
    <property type="molecule type" value="Genomic_DNA"/>
</dbReference>
<sequence>MSTQEGQGEGRKQPLMALGLGLFSGLGQKKNMLLFKAENAYDEKTDIFINCSVGSFNMEKSEHNNLADQILNSSANSADGAQKDKAPFRVDFSVQSKLPLCDPDVISTI</sequence>
<name>A0A0V1A6E0_9BILA</name>
<organism evidence="1 2">
    <name type="scientific">Trichinella patagoniensis</name>
    <dbReference type="NCBI Taxonomy" id="990121"/>
    <lineage>
        <taxon>Eukaryota</taxon>
        <taxon>Metazoa</taxon>
        <taxon>Ecdysozoa</taxon>
        <taxon>Nematoda</taxon>
        <taxon>Enoplea</taxon>
        <taxon>Dorylaimia</taxon>
        <taxon>Trichinellida</taxon>
        <taxon>Trichinellidae</taxon>
        <taxon>Trichinella</taxon>
    </lineage>
</organism>
<accession>A0A0V1A6E0</accession>
<comment type="caution">
    <text evidence="1">The sequence shown here is derived from an EMBL/GenBank/DDBJ whole genome shotgun (WGS) entry which is preliminary data.</text>
</comment>
<evidence type="ECO:0000313" key="2">
    <source>
        <dbReference type="Proteomes" id="UP000054783"/>
    </source>
</evidence>
<dbReference type="Proteomes" id="UP000054783">
    <property type="component" value="Unassembled WGS sequence"/>
</dbReference>
<proteinExistence type="predicted"/>
<gene>
    <name evidence="1" type="ORF">T12_12129</name>
</gene>
<dbReference type="AlphaFoldDB" id="A0A0V1A6E0"/>
<evidence type="ECO:0000313" key="1">
    <source>
        <dbReference type="EMBL" id="KRY20014.1"/>
    </source>
</evidence>
<reference evidence="1 2" key="1">
    <citation type="submission" date="2015-01" db="EMBL/GenBank/DDBJ databases">
        <title>Evolution of Trichinella species and genotypes.</title>
        <authorList>
            <person name="Korhonen P.K."/>
            <person name="Edoardo P."/>
            <person name="Giuseppe L.R."/>
            <person name="Gasser R.B."/>
        </authorList>
    </citation>
    <scope>NUCLEOTIDE SEQUENCE [LARGE SCALE GENOMIC DNA]</scope>
    <source>
        <strain evidence="1">ISS2496</strain>
    </source>
</reference>
<keyword evidence="2" id="KW-1185">Reference proteome</keyword>
<protein>
    <submittedName>
        <fullName evidence="1">Uncharacterized protein</fullName>
    </submittedName>
</protein>